<dbReference type="InterPro" id="IPR038351">
    <property type="entry name" value="MCD_N_sf"/>
</dbReference>
<dbReference type="Gene3D" id="1.20.140.90">
    <property type="entry name" value="Malonyl-CoA decarboxylase, oligemerization domain"/>
    <property type="match status" value="1"/>
</dbReference>
<organism evidence="3 4">
    <name type="scientific">Caldovatus sediminis</name>
    <dbReference type="NCBI Taxonomy" id="2041189"/>
    <lineage>
        <taxon>Bacteria</taxon>
        <taxon>Pseudomonadati</taxon>
        <taxon>Pseudomonadota</taxon>
        <taxon>Alphaproteobacteria</taxon>
        <taxon>Acetobacterales</taxon>
        <taxon>Roseomonadaceae</taxon>
        <taxon>Caldovatus</taxon>
    </lineage>
</organism>
<dbReference type="InterPro" id="IPR035372">
    <property type="entry name" value="MCD_N"/>
</dbReference>
<sequence>MSDIAITASQPEQIGLFDRALRRVASLWRDMASAVAGGAEEGIEAQMRACLEGRGGEVSARNRAARLAQEYLSADEDGRREFLRALAGFDSDPEAVARAIERVNAARDAAERSAAQAQLRRALEPPRLRLLTQFTTIPDGVKFLVNLRAHLLRAANGDPLLAALEGDLKSLLANWFDVGFLDLRRIDWSSPASLLEKLVGYEAVHRIRTWRDLKNRLDSDRRCYAFFHPRMPDEPLIFVEVALVEGMATSVQRLLDEKAPVLDPREADTAIFYSINNCQRGLDGISFGNFLIKRVVALLGAEFRSLKTFATLSPIPGFCRWLDQALVEDPELLTESETEALLKAAPELPALPAPNGSATAMAGSMATAVEMPEGAQALRRILARRGWHRDQELAKGLEPVLTRLCARYLLAEVDPRNPRRARDPVAHFHLSNGARVERINWLGDVSEKGMRESCGLMVNYLYDPARIETYHEGYVGEGRRPAATALRRLARGWA</sequence>
<dbReference type="GO" id="GO:0050080">
    <property type="term" value="F:malonyl-CoA decarboxylase activity"/>
    <property type="evidence" value="ECO:0007669"/>
    <property type="project" value="InterPro"/>
</dbReference>
<dbReference type="InterPro" id="IPR038917">
    <property type="entry name" value="Malonyl_CoA_deC"/>
</dbReference>
<reference evidence="3 4" key="1">
    <citation type="journal article" date="2014" name="Int. J. Syst. Evol. Microbiol.">
        <title>Complete genome sequence of Corynebacterium casei LMG S-19264T (=DSM 44701T), isolated from a smear-ripened cheese.</title>
        <authorList>
            <consortium name="US DOE Joint Genome Institute (JGI-PGF)"/>
            <person name="Walter F."/>
            <person name="Albersmeier A."/>
            <person name="Kalinowski J."/>
            <person name="Ruckert C."/>
        </authorList>
    </citation>
    <scope>NUCLEOTIDE SEQUENCE [LARGE SCALE GENOMIC DNA]</scope>
    <source>
        <strain evidence="3 4">CGMCC 1.16330</strain>
    </source>
</reference>
<evidence type="ECO:0000313" key="3">
    <source>
        <dbReference type="EMBL" id="GGG38913.1"/>
    </source>
</evidence>
<dbReference type="PANTHER" id="PTHR28641">
    <property type="match status" value="1"/>
</dbReference>
<dbReference type="Gene3D" id="3.40.630.150">
    <property type="entry name" value="Malonyl-CoA decarboxylase, catalytic domain"/>
    <property type="match status" value="1"/>
</dbReference>
<accession>A0A8J2ZD07</accession>
<dbReference type="EMBL" id="BMKS01000008">
    <property type="protein sequence ID" value="GGG38913.1"/>
    <property type="molecule type" value="Genomic_DNA"/>
</dbReference>
<protein>
    <submittedName>
        <fullName evidence="3">Malonyl-CoA decarboxylase</fullName>
    </submittedName>
</protein>
<dbReference type="Pfam" id="PF05292">
    <property type="entry name" value="MCD"/>
    <property type="match status" value="1"/>
</dbReference>
<proteinExistence type="predicted"/>
<name>A0A8J2ZD07_9PROT</name>
<gene>
    <name evidence="3" type="ORF">GCM10010964_28150</name>
</gene>
<dbReference type="AlphaFoldDB" id="A0A8J2ZD07"/>
<dbReference type="InterPro" id="IPR007956">
    <property type="entry name" value="Malonyl_CoA_deC_C"/>
</dbReference>
<comment type="caution">
    <text evidence="3">The sequence shown here is derived from an EMBL/GenBank/DDBJ whole genome shotgun (WGS) entry which is preliminary data.</text>
</comment>
<dbReference type="RefSeq" id="WP_188901437.1">
    <property type="nucleotide sequence ID" value="NZ_BMKS01000008.1"/>
</dbReference>
<keyword evidence="4" id="KW-1185">Reference proteome</keyword>
<dbReference type="Proteomes" id="UP000597507">
    <property type="component" value="Unassembled WGS sequence"/>
</dbReference>
<evidence type="ECO:0000259" key="1">
    <source>
        <dbReference type="Pfam" id="PF05292"/>
    </source>
</evidence>
<dbReference type="InterPro" id="IPR042303">
    <property type="entry name" value="Malonyl_CoA_deC_C_sf"/>
</dbReference>
<evidence type="ECO:0000259" key="2">
    <source>
        <dbReference type="Pfam" id="PF17408"/>
    </source>
</evidence>
<feature type="domain" description="Malonyl-CoA decarboxylase N-terminal" evidence="2">
    <location>
        <begin position="89"/>
        <end position="176"/>
    </location>
</feature>
<evidence type="ECO:0000313" key="4">
    <source>
        <dbReference type="Proteomes" id="UP000597507"/>
    </source>
</evidence>
<dbReference type="PANTHER" id="PTHR28641:SF1">
    <property type="entry name" value="MALONYL-COA DECARBOXYLASE, MITOCHONDRIAL"/>
    <property type="match status" value="1"/>
</dbReference>
<dbReference type="Pfam" id="PF17408">
    <property type="entry name" value="MCD_N"/>
    <property type="match status" value="1"/>
</dbReference>
<dbReference type="GO" id="GO:0006633">
    <property type="term" value="P:fatty acid biosynthetic process"/>
    <property type="evidence" value="ECO:0007669"/>
    <property type="project" value="InterPro"/>
</dbReference>
<feature type="domain" description="Malonyl-CoA decarboxylase C-terminal" evidence="1">
    <location>
        <begin position="179"/>
        <end position="463"/>
    </location>
</feature>